<comment type="similarity">
    <text evidence="2 10">Belongs to the ATPase d subunit family.</text>
</comment>
<keyword evidence="9 10" id="KW-0472">Membrane</keyword>
<evidence type="ECO:0000256" key="5">
    <source>
        <dbReference type="ARBA" id="ARBA00022781"/>
    </source>
</evidence>
<proteinExistence type="evidence at transcript level"/>
<dbReference type="InterPro" id="IPR036228">
    <property type="entry name" value="ATP_synth_F0_dsu_sf_mt"/>
</dbReference>
<keyword evidence="6 10" id="KW-0999">Mitochondrion inner membrane</keyword>
<comment type="function">
    <text evidence="10">Mitochondrial membrane ATP synthase (F(1)F(0) ATP synthase or Complex V) produces ATP from ADP in the presence of a proton gradient across the membrane which is generated by electron transport complexes of the respiratory chain. F-type ATPases consist of two structural domains, F(1) - containing the extramembraneous catalytic core, and F(0) - containing the membrane proton channel, linked together by a central stalk and a peripheral stalk. During catalysis, ATP synthesis in the catalytic domain of F(1) is coupled via a rotary mechanism of the central stalk subunits to proton translocation.</text>
</comment>
<gene>
    <name evidence="11" type="primary">Atp5h</name>
</gene>
<keyword evidence="8 10" id="KW-0496">Mitochondrion</keyword>
<evidence type="ECO:0000256" key="6">
    <source>
        <dbReference type="ARBA" id="ARBA00022792"/>
    </source>
</evidence>
<protein>
    <recommendedName>
        <fullName evidence="10">ATP synthase subunit d, mitochondrial</fullName>
    </recommendedName>
</protein>
<dbReference type="AlphaFoldDB" id="A0A6F9D6M6"/>
<evidence type="ECO:0000256" key="1">
    <source>
        <dbReference type="ARBA" id="ARBA00004273"/>
    </source>
</evidence>
<keyword evidence="7 10" id="KW-0406">Ion transport</keyword>
<dbReference type="Gene3D" id="6.10.280.70">
    <property type="match status" value="1"/>
</dbReference>
<dbReference type="InterPro" id="IPR008689">
    <property type="entry name" value="ATP_synth_F0_dsu_mt"/>
</dbReference>
<dbReference type="GO" id="GO:0005743">
    <property type="term" value="C:mitochondrial inner membrane"/>
    <property type="evidence" value="ECO:0007669"/>
    <property type="project" value="UniProtKB-SubCell"/>
</dbReference>
<name>A0A6F9D6M6_9ASCI</name>
<evidence type="ECO:0000256" key="4">
    <source>
        <dbReference type="ARBA" id="ARBA00022547"/>
    </source>
</evidence>
<dbReference type="PANTHER" id="PTHR12700">
    <property type="entry name" value="ATP SYNTHASE SUBUNIT D, MITOCHONDRIAL"/>
    <property type="match status" value="1"/>
</dbReference>
<keyword evidence="4" id="KW-0138">CF(0)</keyword>
<accession>A0A6F9D6M6</accession>
<dbReference type="GO" id="GO:0045259">
    <property type="term" value="C:proton-transporting ATP synthase complex"/>
    <property type="evidence" value="ECO:0007669"/>
    <property type="project" value="UniProtKB-KW"/>
</dbReference>
<evidence type="ECO:0000313" key="11">
    <source>
        <dbReference type="EMBL" id="CAB3224518.1"/>
    </source>
</evidence>
<dbReference type="Pfam" id="PF05873">
    <property type="entry name" value="Mt_ATP-synt_D"/>
    <property type="match status" value="1"/>
</dbReference>
<dbReference type="GO" id="GO:0015986">
    <property type="term" value="P:proton motive force-driven ATP synthesis"/>
    <property type="evidence" value="ECO:0007669"/>
    <property type="project" value="UniProtKB-UniRule"/>
</dbReference>
<comment type="subcellular location">
    <subcellularLocation>
        <location evidence="1 10">Mitochondrion inner membrane</location>
    </subcellularLocation>
</comment>
<dbReference type="GO" id="GO:0015078">
    <property type="term" value="F:proton transmembrane transporter activity"/>
    <property type="evidence" value="ECO:0007669"/>
    <property type="project" value="InterPro"/>
</dbReference>
<keyword evidence="5 10" id="KW-0375">Hydrogen ion transport</keyword>
<evidence type="ECO:0000256" key="10">
    <source>
        <dbReference type="PIRNR" id="PIRNR005514"/>
    </source>
</evidence>
<sequence length="168" mass="19899">MASRQALIKPIEWSKILERVGPEMKSKVNTFKSKSDTILNNYVKANETKLAIDWDHYSKAIANKAMVQEFQQKFKALQIPKPIDNKSEELKKKAIEDEQAVQKFVKESDENLAEVVENLERLNSLPPFEQMTMDDNYEHFPRLRPDFKKYPFWPHRENIDDLIVNKYR</sequence>
<organism evidence="11">
    <name type="scientific">Phallusia mammillata</name>
    <dbReference type="NCBI Taxonomy" id="59560"/>
    <lineage>
        <taxon>Eukaryota</taxon>
        <taxon>Metazoa</taxon>
        <taxon>Chordata</taxon>
        <taxon>Tunicata</taxon>
        <taxon>Ascidiacea</taxon>
        <taxon>Phlebobranchia</taxon>
        <taxon>Ascidiidae</taxon>
        <taxon>Phallusia</taxon>
    </lineage>
</organism>
<evidence type="ECO:0000256" key="2">
    <source>
        <dbReference type="ARBA" id="ARBA00006842"/>
    </source>
</evidence>
<dbReference type="SUPFAM" id="SSF161065">
    <property type="entry name" value="ATP synthase D chain-like"/>
    <property type="match status" value="1"/>
</dbReference>
<dbReference type="PIRSF" id="PIRSF005514">
    <property type="entry name" value="ATPase_F0_D_mt"/>
    <property type="match status" value="1"/>
</dbReference>
<dbReference type="EMBL" id="LR783180">
    <property type="protein sequence ID" value="CAB3224518.1"/>
    <property type="molecule type" value="mRNA"/>
</dbReference>
<evidence type="ECO:0000256" key="8">
    <source>
        <dbReference type="ARBA" id="ARBA00023128"/>
    </source>
</evidence>
<evidence type="ECO:0000256" key="7">
    <source>
        <dbReference type="ARBA" id="ARBA00023065"/>
    </source>
</evidence>
<evidence type="ECO:0000256" key="9">
    <source>
        <dbReference type="ARBA" id="ARBA00023136"/>
    </source>
</evidence>
<reference evidence="11" key="1">
    <citation type="submission" date="2020-04" db="EMBL/GenBank/DDBJ databases">
        <authorList>
            <person name="Neveu A P."/>
        </authorList>
    </citation>
    <scope>NUCLEOTIDE SEQUENCE</scope>
    <source>
        <tissue evidence="11">Whole embryo</tissue>
    </source>
</reference>
<evidence type="ECO:0000256" key="3">
    <source>
        <dbReference type="ARBA" id="ARBA00022448"/>
    </source>
</evidence>
<keyword evidence="3 10" id="KW-0813">Transport</keyword>